<dbReference type="EMBL" id="CP010554">
    <property type="protein sequence ID" value="AJP48444.1"/>
    <property type="molecule type" value="Genomic_DNA"/>
</dbReference>
<dbReference type="RefSeq" id="WP_202634365.1">
    <property type="nucleotide sequence ID" value="NZ_CP010554.1"/>
</dbReference>
<name>A0A0C5J9R6_9PROT</name>
<dbReference type="STRING" id="1565605.PG1C_08190"/>
<evidence type="ECO:0000259" key="4">
    <source>
        <dbReference type="Pfam" id="PF00724"/>
    </source>
</evidence>
<evidence type="ECO:0000313" key="5">
    <source>
        <dbReference type="EMBL" id="AJP48444.1"/>
    </source>
</evidence>
<feature type="domain" description="NADH:flavin oxidoreductase/NADH oxidase N-terminal" evidence="4">
    <location>
        <begin position="8"/>
        <end position="340"/>
    </location>
</feature>
<dbReference type="Proteomes" id="UP000061603">
    <property type="component" value="Chromosome"/>
</dbReference>
<protein>
    <submittedName>
        <fullName evidence="5">NADH:flavin oxidoreductase</fullName>
    </submittedName>
</protein>
<dbReference type="SUPFAM" id="SSF51395">
    <property type="entry name" value="FMN-linked oxidoreductases"/>
    <property type="match status" value="1"/>
</dbReference>
<dbReference type="GO" id="GO:0016628">
    <property type="term" value="F:oxidoreductase activity, acting on the CH-CH group of donors, NAD or NADP as acceptor"/>
    <property type="evidence" value="ECO:0007669"/>
    <property type="project" value="UniProtKB-ARBA"/>
</dbReference>
<dbReference type="PANTHER" id="PTHR22893">
    <property type="entry name" value="NADH OXIDOREDUCTASE-RELATED"/>
    <property type="match status" value="1"/>
</dbReference>
<dbReference type="InterPro" id="IPR013785">
    <property type="entry name" value="Aldolase_TIM"/>
</dbReference>
<dbReference type="InterPro" id="IPR001155">
    <property type="entry name" value="OxRdtase_FMN_N"/>
</dbReference>
<evidence type="ECO:0000256" key="2">
    <source>
        <dbReference type="ARBA" id="ARBA00005979"/>
    </source>
</evidence>
<dbReference type="InterPro" id="IPR045247">
    <property type="entry name" value="Oye-like"/>
</dbReference>
<dbReference type="FunFam" id="3.20.20.70:FF:000059">
    <property type="entry name" value="N-ethylmaleimide reductase, FMN-linked"/>
    <property type="match status" value="1"/>
</dbReference>
<organism evidence="5 6">
    <name type="scientific">Rugosibacter aromaticivorans</name>
    <dbReference type="NCBI Taxonomy" id="1565605"/>
    <lineage>
        <taxon>Bacteria</taxon>
        <taxon>Pseudomonadati</taxon>
        <taxon>Pseudomonadota</taxon>
        <taxon>Betaproteobacteria</taxon>
        <taxon>Nitrosomonadales</taxon>
        <taxon>Sterolibacteriaceae</taxon>
        <taxon>Rugosibacter</taxon>
    </lineage>
</organism>
<sequence>MTTAKNINLFSPIQLGPYALKSRMAMAPMTRNRAGEKNEPHALNVEYYRQRVSAGLIITEGAIVSPEAVGYPGTPGIYSPEQVAGWRQVTDAVHAAGGRIFLQLWHCGRASHKSLLPNSMLPVAPSAIKPVGETLTYTGMQAFETPHALTLEEIPGIIEMFRHGAQCALEAGFDGVEIHGANGYLVDQFLRDGTNQRTDAYGGSIANRARFMLEVTDAVCSVWNANRVGIRLSPLGPFNDIRDTNPEATFSYAVEALNRFGLAYLHIAEMGIDKPGAAGPAFDLFKLRGIWKGLYMANYGYDLTRGNAVLADGRADMVAFGVPFLANPDLPRRFATGAALNTPDVATFYGGDEKGYTDYPFLAE</sequence>
<keyword evidence="6" id="KW-1185">Reference proteome</keyword>
<reference evidence="5 6" key="1">
    <citation type="journal article" date="2015" name="Genome Announc.">
        <title>Complete Genome Sequence of a Novel Bacterium within the Family Rhodocyclaceae That Degrades Polycyclic Aromatic Hydrocarbons.</title>
        <authorList>
            <person name="Singleton D.R."/>
            <person name="Dickey A.N."/>
            <person name="Scholl E.H."/>
            <person name="Wright F.A."/>
            <person name="Aitken M.D."/>
        </authorList>
    </citation>
    <scope>NUCLEOTIDE SEQUENCE [LARGE SCALE GENOMIC DNA]</scope>
    <source>
        <strain evidence="6">PG1-Ca6</strain>
    </source>
</reference>
<dbReference type="Gene3D" id="3.20.20.70">
    <property type="entry name" value="Aldolase class I"/>
    <property type="match status" value="1"/>
</dbReference>
<dbReference type="Pfam" id="PF00724">
    <property type="entry name" value="Oxidored_FMN"/>
    <property type="match status" value="1"/>
</dbReference>
<gene>
    <name evidence="5" type="ORF">PG1C_08190</name>
</gene>
<dbReference type="CDD" id="cd02933">
    <property type="entry name" value="OYE_like_FMN"/>
    <property type="match status" value="1"/>
</dbReference>
<evidence type="ECO:0000313" key="6">
    <source>
        <dbReference type="Proteomes" id="UP000061603"/>
    </source>
</evidence>
<dbReference type="HOGENOM" id="CLU_012153_0_0_4"/>
<dbReference type="PANTHER" id="PTHR22893:SF91">
    <property type="entry name" value="NADPH DEHYDROGENASE 2-RELATED"/>
    <property type="match status" value="1"/>
</dbReference>
<comment type="similarity">
    <text evidence="2">Belongs to the NADH:flavin oxidoreductase/NADH oxidase family.</text>
</comment>
<dbReference type="GO" id="GO:0005829">
    <property type="term" value="C:cytosol"/>
    <property type="evidence" value="ECO:0007669"/>
    <property type="project" value="UniProtKB-ARBA"/>
</dbReference>
<keyword evidence="3" id="KW-0560">Oxidoreductase</keyword>
<dbReference type="KEGG" id="rbu:PG1C_08190"/>
<dbReference type="PATRIC" id="fig|1565605.3.peg.1736"/>
<dbReference type="AlphaFoldDB" id="A0A0C5J9R6"/>
<comment type="cofactor">
    <cofactor evidence="1">
        <name>FMN</name>
        <dbReference type="ChEBI" id="CHEBI:58210"/>
    </cofactor>
</comment>
<evidence type="ECO:0000256" key="1">
    <source>
        <dbReference type="ARBA" id="ARBA00001917"/>
    </source>
</evidence>
<dbReference type="GO" id="GO:0010181">
    <property type="term" value="F:FMN binding"/>
    <property type="evidence" value="ECO:0007669"/>
    <property type="project" value="InterPro"/>
</dbReference>
<evidence type="ECO:0000256" key="3">
    <source>
        <dbReference type="ARBA" id="ARBA00023002"/>
    </source>
</evidence>
<accession>A0A0C5J9R6</accession>
<proteinExistence type="inferred from homology"/>